<organism evidence="1 2">
    <name type="scientific">Atopobium deltae</name>
    <dbReference type="NCBI Taxonomy" id="1393034"/>
    <lineage>
        <taxon>Bacteria</taxon>
        <taxon>Bacillati</taxon>
        <taxon>Actinomycetota</taxon>
        <taxon>Coriobacteriia</taxon>
        <taxon>Coriobacteriales</taxon>
        <taxon>Atopobiaceae</taxon>
        <taxon>Atopobium</taxon>
    </lineage>
</organism>
<keyword evidence="2" id="KW-1185">Reference proteome</keyword>
<accession>A0A133XSE6</accession>
<evidence type="ECO:0000313" key="2">
    <source>
        <dbReference type="Proteomes" id="UP000070675"/>
    </source>
</evidence>
<reference evidence="2" key="1">
    <citation type="submission" date="2016-01" db="EMBL/GenBank/DDBJ databases">
        <authorList>
            <person name="Mitreva M."/>
            <person name="Pepin K.H."/>
            <person name="Mihindukulasuriya K.A."/>
            <person name="Fulton R."/>
            <person name="Fronick C."/>
            <person name="O'Laughlin M."/>
            <person name="Miner T."/>
            <person name="Herter B."/>
            <person name="Rosa B.A."/>
            <person name="Cordes M."/>
            <person name="Tomlinson C."/>
            <person name="Wollam A."/>
            <person name="Palsikar V.B."/>
            <person name="Mardis E.R."/>
            <person name="Wilson R.K."/>
        </authorList>
    </citation>
    <scope>NUCLEOTIDE SEQUENCE [LARGE SCALE GENOMIC DNA]</scope>
    <source>
        <strain evidence="2">DNF00019</strain>
    </source>
</reference>
<evidence type="ECO:0000313" key="1">
    <source>
        <dbReference type="EMBL" id="KXB33858.1"/>
    </source>
</evidence>
<protein>
    <submittedName>
        <fullName evidence="1">Uncharacterized protein</fullName>
    </submittedName>
</protein>
<dbReference type="EMBL" id="LSCR01000029">
    <property type="protein sequence ID" value="KXB33858.1"/>
    <property type="molecule type" value="Genomic_DNA"/>
</dbReference>
<dbReference type="PATRIC" id="fig|1393034.3.peg.1056"/>
<gene>
    <name evidence="1" type="ORF">HMPREF3192_01087</name>
</gene>
<dbReference type="STRING" id="1393034.HMPREF3192_01087"/>
<proteinExistence type="predicted"/>
<sequence length="39" mass="4580">MLGAKLMIRRSFPKKNTQQDTSGMAFQKTQILYKQYLSK</sequence>
<dbReference type="Proteomes" id="UP000070675">
    <property type="component" value="Unassembled WGS sequence"/>
</dbReference>
<dbReference type="AlphaFoldDB" id="A0A133XSE6"/>
<name>A0A133XSE6_9ACTN</name>
<comment type="caution">
    <text evidence="1">The sequence shown here is derived from an EMBL/GenBank/DDBJ whole genome shotgun (WGS) entry which is preliminary data.</text>
</comment>